<keyword evidence="1" id="KW-0732">Signal</keyword>
<dbReference type="SMART" id="SM00869">
    <property type="entry name" value="Autotransporter"/>
    <property type="match status" value="1"/>
</dbReference>
<dbReference type="Pfam" id="PF03797">
    <property type="entry name" value="Autotransporter"/>
    <property type="match status" value="1"/>
</dbReference>
<name>A0A8J3E0S4_9RHOB</name>
<keyword evidence="4" id="KW-1185">Reference proteome</keyword>
<feature type="chain" id="PRO_5035249109" description="Autotransporter domain-containing protein" evidence="1">
    <location>
        <begin position="31"/>
        <end position="459"/>
    </location>
</feature>
<dbReference type="InterPro" id="IPR006315">
    <property type="entry name" value="OM_autotransptr_brl_dom"/>
</dbReference>
<accession>A0A8J3E0S4</accession>
<evidence type="ECO:0000313" key="3">
    <source>
        <dbReference type="EMBL" id="GGE55382.1"/>
    </source>
</evidence>
<dbReference type="GO" id="GO:0019867">
    <property type="term" value="C:outer membrane"/>
    <property type="evidence" value="ECO:0007669"/>
    <property type="project" value="InterPro"/>
</dbReference>
<comment type="caution">
    <text evidence="3">The sequence shown here is derived from an EMBL/GenBank/DDBJ whole genome shotgun (WGS) entry which is preliminary data.</text>
</comment>
<evidence type="ECO:0000259" key="2">
    <source>
        <dbReference type="PROSITE" id="PS51208"/>
    </source>
</evidence>
<dbReference type="Gene3D" id="2.40.128.130">
    <property type="entry name" value="Autotransporter beta-domain"/>
    <property type="match status" value="1"/>
</dbReference>
<dbReference type="NCBIfam" id="TIGR01414">
    <property type="entry name" value="autotrans_barl"/>
    <property type="match status" value="1"/>
</dbReference>
<sequence>MFRKVHAFHAAAVAVAATGFFFMGGELASAATDGCEAVGYGDFNLTYTSSGQRTVHHFYPGETVNFVVTITDGGGGATWELHNMSGMIAQRSGSGSYNVSHTVGGSAEDLIIDVVIIGTGTISVTATCGAAIDSSDLTDSKKVEAVQVMGTRMSARASAAVQTTSVSNAITDAFSAAPQPISMNSGGLRLNYAPETAPGLEWAAAQRLWSLWADFRYTSWDAGGNGVLDGDQINALVGLGYRIDDRTLVGVFGGYETFDIEMSRFSATLEGDGGTLGVYAARYMLPNLRWDVIGSWSGISYDTEAGAAAGSFDGSRWQLSTGLTGNHQVSAFILEPSARLQGLWETQDAWVDSLGALQAKQNFSAARFALGGRAIMPWEMDSGIKLSPYLGLYGDYNFGDEGATPAGSNIGIDNGLSARVTAGASLSRGAGSLFLGGELGGLGGDERYWSASARGIWEF</sequence>
<gene>
    <name evidence="3" type="ORF">GCM10007276_35530</name>
</gene>
<dbReference type="AlphaFoldDB" id="A0A8J3E0S4"/>
<dbReference type="InterPro" id="IPR005546">
    <property type="entry name" value="Autotransporte_beta"/>
</dbReference>
<reference evidence="3" key="1">
    <citation type="journal article" date="2014" name="Int. J. Syst. Evol. Microbiol.">
        <title>Complete genome sequence of Corynebacterium casei LMG S-19264T (=DSM 44701T), isolated from a smear-ripened cheese.</title>
        <authorList>
            <consortium name="US DOE Joint Genome Institute (JGI-PGF)"/>
            <person name="Walter F."/>
            <person name="Albersmeier A."/>
            <person name="Kalinowski J."/>
            <person name="Ruckert C."/>
        </authorList>
    </citation>
    <scope>NUCLEOTIDE SEQUENCE</scope>
    <source>
        <strain evidence="3">CCM 7684</strain>
    </source>
</reference>
<dbReference type="Proteomes" id="UP000602745">
    <property type="component" value="Unassembled WGS sequence"/>
</dbReference>
<evidence type="ECO:0000313" key="4">
    <source>
        <dbReference type="Proteomes" id="UP000602745"/>
    </source>
</evidence>
<dbReference type="InterPro" id="IPR036709">
    <property type="entry name" value="Autotransporte_beta_dom_sf"/>
</dbReference>
<protein>
    <recommendedName>
        <fullName evidence="2">Autotransporter domain-containing protein</fullName>
    </recommendedName>
</protein>
<dbReference type="EMBL" id="BMCP01000010">
    <property type="protein sequence ID" value="GGE55382.1"/>
    <property type="molecule type" value="Genomic_DNA"/>
</dbReference>
<dbReference type="SUPFAM" id="SSF103515">
    <property type="entry name" value="Autotransporter"/>
    <property type="match status" value="1"/>
</dbReference>
<dbReference type="PROSITE" id="PS51208">
    <property type="entry name" value="AUTOTRANSPORTER"/>
    <property type="match status" value="1"/>
</dbReference>
<evidence type="ECO:0000256" key="1">
    <source>
        <dbReference type="SAM" id="SignalP"/>
    </source>
</evidence>
<reference evidence="3" key="2">
    <citation type="submission" date="2020-09" db="EMBL/GenBank/DDBJ databases">
        <authorList>
            <person name="Sun Q."/>
            <person name="Sedlacek I."/>
        </authorList>
    </citation>
    <scope>NUCLEOTIDE SEQUENCE</scope>
    <source>
        <strain evidence="3">CCM 7684</strain>
    </source>
</reference>
<proteinExistence type="predicted"/>
<feature type="domain" description="Autotransporter" evidence="2">
    <location>
        <begin position="197"/>
        <end position="459"/>
    </location>
</feature>
<feature type="signal peptide" evidence="1">
    <location>
        <begin position="1"/>
        <end position="30"/>
    </location>
</feature>
<organism evidence="3 4">
    <name type="scientific">Agaricicola taiwanensis</name>
    <dbReference type="NCBI Taxonomy" id="591372"/>
    <lineage>
        <taxon>Bacteria</taxon>
        <taxon>Pseudomonadati</taxon>
        <taxon>Pseudomonadota</taxon>
        <taxon>Alphaproteobacteria</taxon>
        <taxon>Rhodobacterales</taxon>
        <taxon>Paracoccaceae</taxon>
        <taxon>Agaricicola</taxon>
    </lineage>
</organism>